<protein>
    <submittedName>
        <fullName evidence="2">Phage tail protein</fullName>
    </submittedName>
</protein>
<evidence type="ECO:0000259" key="1">
    <source>
        <dbReference type="Pfam" id="PF05709"/>
    </source>
</evidence>
<organism evidence="2 3">
    <name type="scientific">Clostridium neonatale</name>
    <dbReference type="NCBI Taxonomy" id="137838"/>
    <lineage>
        <taxon>Bacteria</taxon>
        <taxon>Bacillati</taxon>
        <taxon>Bacillota</taxon>
        <taxon>Clostridia</taxon>
        <taxon>Eubacteriales</taxon>
        <taxon>Clostridiaceae</taxon>
        <taxon>Clostridium</taxon>
    </lineage>
</organism>
<dbReference type="Gene3D" id="2.40.30.200">
    <property type="match status" value="1"/>
</dbReference>
<dbReference type="InterPro" id="IPR008841">
    <property type="entry name" value="Siphovirus-type_tail_N"/>
</dbReference>
<dbReference type="InterPro" id="IPR006520">
    <property type="entry name" value="Dit_BPSPP_N"/>
</dbReference>
<comment type="caution">
    <text evidence="2">The sequence shown here is derived from an EMBL/GenBank/DDBJ whole genome shotgun (WGS) entry which is preliminary data.</text>
</comment>
<accession>A0AA86JNU5</accession>
<name>A0AA86JNU5_9CLOT</name>
<feature type="domain" description="Siphovirus-type tail component RIFT-related" evidence="1">
    <location>
        <begin position="35"/>
        <end position="126"/>
    </location>
</feature>
<sequence>MSYFIEFNNKLNTALGIEVVKRPAIPFPTRKITPIDVPGRNGSYYNDDEVYEDMVIPISFNFIENDLSNIRARVREIKSWIEDINDEKLRLSDEPNIFYKVCMVELSEVSYEDLYEIQSFTINFTVNPYQYILKGRKEILLRNILFNLWNTCEPIYRIVGNGECKLNINGTVVTCTVKDELIIDTVFDKILEKDKTFAVGKTDIKYMESLYLLKGKNTFSWSNGFKVYITPNYRTI</sequence>
<evidence type="ECO:0000313" key="3">
    <source>
        <dbReference type="Proteomes" id="UP000789738"/>
    </source>
</evidence>
<dbReference type="AlphaFoldDB" id="A0AA86JNU5"/>
<dbReference type="EMBL" id="CAKJVE010000004">
    <property type="protein sequence ID" value="CAG9705883.1"/>
    <property type="molecule type" value="Genomic_DNA"/>
</dbReference>
<gene>
    <name evidence="2" type="ORF">CNEO_42138</name>
</gene>
<dbReference type="Pfam" id="PF05709">
    <property type="entry name" value="Sipho_tail"/>
    <property type="match status" value="1"/>
</dbReference>
<reference evidence="2" key="1">
    <citation type="submission" date="2021-10" db="EMBL/GenBank/DDBJ databases">
        <authorList>
            <person name="Mesa V."/>
        </authorList>
    </citation>
    <scope>NUCLEOTIDE SEQUENCE</scope>
    <source>
        <strain evidence="2">CC3_PB</strain>
    </source>
</reference>
<evidence type="ECO:0000313" key="2">
    <source>
        <dbReference type="EMBL" id="CAG9705883.1"/>
    </source>
</evidence>
<proteinExistence type="predicted"/>
<dbReference type="Proteomes" id="UP000789738">
    <property type="component" value="Unassembled WGS sequence"/>
</dbReference>
<dbReference type="NCBIfam" id="TIGR01633">
    <property type="entry name" value="phi3626_gp14_N"/>
    <property type="match status" value="1"/>
</dbReference>
<dbReference type="RefSeq" id="WP_210885883.1">
    <property type="nucleotide sequence ID" value="NZ_CAKJVE010000004.1"/>
</dbReference>